<evidence type="ECO:0000313" key="1">
    <source>
        <dbReference type="EMBL" id="KAJ8036842.1"/>
    </source>
</evidence>
<evidence type="ECO:0000313" key="2">
    <source>
        <dbReference type="Proteomes" id="UP001152320"/>
    </source>
</evidence>
<comment type="caution">
    <text evidence="1">The sequence shown here is derived from an EMBL/GenBank/DDBJ whole genome shotgun (WGS) entry which is preliminary data.</text>
</comment>
<gene>
    <name evidence="1" type="ORF">HOLleu_17486</name>
</gene>
<dbReference type="Proteomes" id="UP001152320">
    <property type="component" value="Chromosome 8"/>
</dbReference>
<name>A0A9Q1C1F5_HOLLE</name>
<accession>A0A9Q1C1F5</accession>
<proteinExistence type="predicted"/>
<organism evidence="1 2">
    <name type="scientific">Holothuria leucospilota</name>
    <name type="common">Black long sea cucumber</name>
    <name type="synonym">Mertensiothuria leucospilota</name>
    <dbReference type="NCBI Taxonomy" id="206669"/>
    <lineage>
        <taxon>Eukaryota</taxon>
        <taxon>Metazoa</taxon>
        <taxon>Echinodermata</taxon>
        <taxon>Eleutherozoa</taxon>
        <taxon>Echinozoa</taxon>
        <taxon>Holothuroidea</taxon>
        <taxon>Aspidochirotacea</taxon>
        <taxon>Aspidochirotida</taxon>
        <taxon>Holothuriidae</taxon>
        <taxon>Holothuria</taxon>
    </lineage>
</organism>
<dbReference type="AlphaFoldDB" id="A0A9Q1C1F5"/>
<keyword evidence="2" id="KW-1185">Reference proteome</keyword>
<protein>
    <submittedName>
        <fullName evidence="1">Uncharacterized protein</fullName>
    </submittedName>
</protein>
<sequence>MLRLVDSSKTGGAKAMDLNFKTQADHINMSFTGESCSDFFGKDRFVRTNEVGLMLGY</sequence>
<dbReference type="EMBL" id="JAIZAY010000008">
    <property type="protein sequence ID" value="KAJ8036842.1"/>
    <property type="molecule type" value="Genomic_DNA"/>
</dbReference>
<reference evidence="1" key="1">
    <citation type="submission" date="2021-10" db="EMBL/GenBank/DDBJ databases">
        <title>Tropical sea cucumber genome reveals ecological adaptation and Cuvierian tubules defense mechanism.</title>
        <authorList>
            <person name="Chen T."/>
        </authorList>
    </citation>
    <scope>NUCLEOTIDE SEQUENCE</scope>
    <source>
        <strain evidence="1">Nanhai2018</strain>
        <tissue evidence="1">Muscle</tissue>
    </source>
</reference>